<evidence type="ECO:0000313" key="2">
    <source>
        <dbReference type="EMBL" id="EKY01406.1"/>
    </source>
</evidence>
<dbReference type="HOGENOM" id="CLU_076075_1_0_10"/>
<comment type="caution">
    <text evidence="2">The sequence shown here is derived from an EMBL/GenBank/DDBJ whole genome shotgun (WGS) entry which is preliminary data.</text>
</comment>
<dbReference type="InterPro" id="IPR012312">
    <property type="entry name" value="Hemerythrin-like"/>
</dbReference>
<feature type="domain" description="Hemerythrin-like" evidence="1">
    <location>
        <begin position="106"/>
        <end position="243"/>
    </location>
</feature>
<dbReference type="eggNOG" id="COG2846">
    <property type="taxonomic scope" value="Bacteria"/>
</dbReference>
<sequence length="253" mass="29011">MTTFLTLLFIVFHLMNSYKHLQGQAFTTPVSAHSKMSDIITGSPIALLIITRFGIPLGFGDKSIGQLCSEYGVDTRTLLLLVNSSILDGYDPSTEQIASVHLDSLIAYLSNSHAYFLDFRLPLIRQRLLSAISNCPQELAYVIRRFFDEYVEEVHKHMNYEDRTVFPYARRLAAGERDEHYNIGIFSRRHDQIELKITELKNLLIKYYTAPSGYELTSVLHDIFSVEIDLAAHNYIEDVIFTPYIQYLESKTA</sequence>
<proteinExistence type="predicted"/>
<evidence type="ECO:0000313" key="3">
    <source>
        <dbReference type="Proteomes" id="UP000010408"/>
    </source>
</evidence>
<name>L1NDK4_9PORP</name>
<accession>L1NDK4</accession>
<protein>
    <submittedName>
        <fullName evidence="2">Hemerythrin HHE cation binding domain protein</fullName>
    </submittedName>
</protein>
<dbReference type="Proteomes" id="UP000010408">
    <property type="component" value="Unassembled WGS sequence"/>
</dbReference>
<reference evidence="2 3" key="1">
    <citation type="submission" date="2012-05" db="EMBL/GenBank/DDBJ databases">
        <authorList>
            <person name="Weinstock G."/>
            <person name="Sodergren E."/>
            <person name="Lobos E.A."/>
            <person name="Fulton L."/>
            <person name="Fulton R."/>
            <person name="Courtney L."/>
            <person name="Fronick C."/>
            <person name="O'Laughlin M."/>
            <person name="Godfrey J."/>
            <person name="Wilson R.M."/>
            <person name="Miner T."/>
            <person name="Farmer C."/>
            <person name="Delehaunty K."/>
            <person name="Cordes M."/>
            <person name="Minx P."/>
            <person name="Tomlinson C."/>
            <person name="Chen J."/>
            <person name="Wollam A."/>
            <person name="Pepin K.H."/>
            <person name="Bhonagiri V."/>
            <person name="Zhang X."/>
            <person name="Suruliraj S."/>
            <person name="Warren W."/>
            <person name="Mitreva M."/>
            <person name="Mardis E.R."/>
            <person name="Wilson R.K."/>
        </authorList>
    </citation>
    <scope>NUCLEOTIDE SEQUENCE [LARGE SCALE GENOMIC DNA]</scope>
    <source>
        <strain evidence="2 3">F0037</strain>
    </source>
</reference>
<dbReference type="Gene3D" id="1.20.120.520">
    <property type="entry name" value="nmb1532 protein domain like"/>
    <property type="match status" value="1"/>
</dbReference>
<dbReference type="AlphaFoldDB" id="L1NDK4"/>
<evidence type="ECO:0000259" key="1">
    <source>
        <dbReference type="Pfam" id="PF01814"/>
    </source>
</evidence>
<dbReference type="Pfam" id="PF01814">
    <property type="entry name" value="Hemerythrin"/>
    <property type="match status" value="1"/>
</dbReference>
<dbReference type="EMBL" id="AMEQ01000026">
    <property type="protein sequence ID" value="EKY01406.1"/>
    <property type="molecule type" value="Genomic_DNA"/>
</dbReference>
<dbReference type="STRING" id="1127696.HMPREF9134_00950"/>
<dbReference type="PATRIC" id="fig|1127696.3.peg.864"/>
<organism evidence="2 3">
    <name type="scientific">Porphyromonas catoniae F0037</name>
    <dbReference type="NCBI Taxonomy" id="1127696"/>
    <lineage>
        <taxon>Bacteria</taxon>
        <taxon>Pseudomonadati</taxon>
        <taxon>Bacteroidota</taxon>
        <taxon>Bacteroidia</taxon>
        <taxon>Bacteroidales</taxon>
        <taxon>Porphyromonadaceae</taxon>
        <taxon>Porphyromonas</taxon>
    </lineage>
</organism>
<gene>
    <name evidence="2" type="ORF">HMPREF9134_00950</name>
</gene>